<feature type="region of interest" description="Disordered" evidence="1">
    <location>
        <begin position="94"/>
        <end position="114"/>
    </location>
</feature>
<evidence type="ECO:0000313" key="4">
    <source>
        <dbReference type="RefSeq" id="XP_016974034.1"/>
    </source>
</evidence>
<dbReference type="Proteomes" id="UP001652680">
    <property type="component" value="Unassembled WGS sequence"/>
</dbReference>
<protein>
    <submittedName>
        <fullName evidence="4">Uncharacterized protein LOC108040882</fullName>
    </submittedName>
</protein>
<dbReference type="EnsemblMetazoa" id="XM_017118545.2">
    <property type="protein sequence ID" value="XP_016974034.1"/>
    <property type="gene ID" value="LOC108040882"/>
</dbReference>
<evidence type="ECO:0000313" key="3">
    <source>
        <dbReference type="Proteomes" id="UP001652680"/>
    </source>
</evidence>
<dbReference type="OrthoDB" id="7825902at2759"/>
<name>A0A6P4EBU0_DRORH</name>
<dbReference type="AlphaFoldDB" id="A0A6P4EBU0"/>
<evidence type="ECO:0000313" key="2">
    <source>
        <dbReference type="EnsemblMetazoa" id="XP_016974034.1"/>
    </source>
</evidence>
<reference evidence="2" key="3">
    <citation type="submission" date="2025-05" db="UniProtKB">
        <authorList>
            <consortium name="EnsemblMetazoa"/>
        </authorList>
    </citation>
    <scope>IDENTIFICATION</scope>
</reference>
<keyword evidence="3" id="KW-1185">Reference proteome</keyword>
<accession>A0A6P4EBU0</accession>
<sequence>MEAAEGQSLVIKMAQKNKETQTVKLMAGGGLANNWFAPAAAYGAPQGGGPFGANSMVHSPTIPHHAVSCQFYMDREEQLYRRACQMKGIRVERMNEIREEEDDSNGSEEEPSKGIRYRYTLDEMKSYNPYRFINF</sequence>
<proteinExistence type="predicted"/>
<organism evidence="4">
    <name type="scientific">Drosophila rhopaloa</name>
    <name type="common">Fruit fly</name>
    <dbReference type="NCBI Taxonomy" id="1041015"/>
    <lineage>
        <taxon>Eukaryota</taxon>
        <taxon>Metazoa</taxon>
        <taxon>Ecdysozoa</taxon>
        <taxon>Arthropoda</taxon>
        <taxon>Hexapoda</taxon>
        <taxon>Insecta</taxon>
        <taxon>Pterygota</taxon>
        <taxon>Neoptera</taxon>
        <taxon>Endopterygota</taxon>
        <taxon>Diptera</taxon>
        <taxon>Brachycera</taxon>
        <taxon>Muscomorpha</taxon>
        <taxon>Ephydroidea</taxon>
        <taxon>Drosophilidae</taxon>
        <taxon>Drosophila</taxon>
        <taxon>Sophophora</taxon>
    </lineage>
</organism>
<dbReference type="GeneID" id="108040882"/>
<dbReference type="RefSeq" id="XP_016974034.1">
    <property type="nucleotide sequence ID" value="XM_017118545.1"/>
</dbReference>
<gene>
    <name evidence="4" type="primary">LOC108040882</name>
    <name evidence="2" type="synonym">108040882</name>
</gene>
<feature type="compositionally biased region" description="Acidic residues" evidence="1">
    <location>
        <begin position="98"/>
        <end position="109"/>
    </location>
</feature>
<evidence type="ECO:0000256" key="1">
    <source>
        <dbReference type="SAM" id="MobiDB-lite"/>
    </source>
</evidence>
<reference evidence="4" key="2">
    <citation type="submission" date="2025-04" db="UniProtKB">
        <authorList>
            <consortium name="RefSeq"/>
        </authorList>
    </citation>
    <scope>IDENTIFICATION</scope>
</reference>
<reference evidence="3" key="1">
    <citation type="journal article" date="2021" name="Elife">
        <title>Highly contiguous assemblies of 101 drosophilid genomes.</title>
        <authorList>
            <person name="Kim B.Y."/>
            <person name="Wang J.R."/>
            <person name="Miller D.E."/>
            <person name="Barmina O."/>
            <person name="Delaney E."/>
            <person name="Thompson A."/>
            <person name="Comeault A.A."/>
            <person name="Peede D."/>
            <person name="D'Agostino E.R."/>
            <person name="Pelaez J."/>
            <person name="Aguilar J.M."/>
            <person name="Haji D."/>
            <person name="Matsunaga T."/>
            <person name="Armstrong E.E."/>
            <person name="Zych M."/>
            <person name="Ogawa Y."/>
            <person name="Stamenkovic-Radak M."/>
            <person name="Jelic M."/>
            <person name="Veselinovic M.S."/>
            <person name="Tanaskovic M."/>
            <person name="Eric P."/>
            <person name="Gao J.J."/>
            <person name="Katoh T.K."/>
            <person name="Toda M.J."/>
            <person name="Watabe H."/>
            <person name="Watada M."/>
            <person name="Davis J.S."/>
            <person name="Moyle L.C."/>
            <person name="Manoli G."/>
            <person name="Bertolini E."/>
            <person name="Kostal V."/>
            <person name="Hawley R.S."/>
            <person name="Takahashi A."/>
            <person name="Jones C.D."/>
            <person name="Price D.K."/>
            <person name="Whiteman N."/>
            <person name="Kopp A."/>
            <person name="Matute D.R."/>
            <person name="Petrov D.A."/>
        </authorList>
    </citation>
    <scope>NUCLEOTIDE SEQUENCE [LARGE SCALE GENOMIC DNA]</scope>
</reference>